<gene>
    <name evidence="3" type="ORF">PRCB_12955</name>
    <name evidence="2" type="ORF">QU24_17315</name>
</gene>
<dbReference type="Proteomes" id="UP000232062">
    <property type="component" value="Unassembled WGS sequence"/>
</dbReference>
<reference evidence="2 4" key="1">
    <citation type="submission" date="2014-11" db="EMBL/GenBank/DDBJ databases">
        <title>Genome sequencing of Pantoea rodasii ND03.</title>
        <authorList>
            <person name="Muhamad Yunos N.Y."/>
            <person name="Chan K.-G."/>
        </authorList>
    </citation>
    <scope>NUCLEOTIDE SEQUENCE [LARGE SCALE GENOMIC DNA]</scope>
    <source>
        <strain evidence="2 4">ND03</strain>
    </source>
</reference>
<keyword evidence="1" id="KW-0732">Signal</keyword>
<evidence type="ECO:0000256" key="1">
    <source>
        <dbReference type="SAM" id="SignalP"/>
    </source>
</evidence>
<dbReference type="STRING" id="1076549.HA45_21225"/>
<evidence type="ECO:0000313" key="2">
    <source>
        <dbReference type="EMBL" id="KHJ66805.1"/>
    </source>
</evidence>
<accession>A0A0B1R6T8</accession>
<protein>
    <recommendedName>
        <fullName evidence="6">Lipoprotein</fullName>
    </recommendedName>
</protein>
<evidence type="ECO:0000313" key="4">
    <source>
        <dbReference type="Proteomes" id="UP000030853"/>
    </source>
</evidence>
<evidence type="ECO:0008006" key="6">
    <source>
        <dbReference type="Google" id="ProtNLM"/>
    </source>
</evidence>
<dbReference type="EMBL" id="PIQI01000019">
    <property type="protein sequence ID" value="PJZ05108.1"/>
    <property type="molecule type" value="Genomic_DNA"/>
</dbReference>
<keyword evidence="5" id="KW-1185">Reference proteome</keyword>
<evidence type="ECO:0000313" key="3">
    <source>
        <dbReference type="EMBL" id="PJZ05108.1"/>
    </source>
</evidence>
<evidence type="ECO:0000313" key="5">
    <source>
        <dbReference type="Proteomes" id="UP000232062"/>
    </source>
</evidence>
<sequence>MNLRHLLPATALLLSGCATIVGTETQPVKIDSVPQGARFTVQDETGRAVAQGYTPQTVELAKSTGNYFGKKHYQVMLESPGYVPVTLPIEASANLWYLLGNIPLLGFPGWLLVDPFYGGMYDLKPEHPQPRLNVVGARGG</sequence>
<feature type="signal peptide" evidence="1">
    <location>
        <begin position="1"/>
        <end position="20"/>
    </location>
</feature>
<dbReference type="RefSeq" id="WP_038645291.1">
    <property type="nucleotide sequence ID" value="NZ_JTJJ01000067.1"/>
</dbReference>
<organism evidence="2 4">
    <name type="scientific">Pantoea rodasii</name>
    <dbReference type="NCBI Taxonomy" id="1076549"/>
    <lineage>
        <taxon>Bacteria</taxon>
        <taxon>Pseudomonadati</taxon>
        <taxon>Pseudomonadota</taxon>
        <taxon>Gammaproteobacteria</taxon>
        <taxon>Enterobacterales</taxon>
        <taxon>Erwiniaceae</taxon>
        <taxon>Pantoea</taxon>
    </lineage>
</organism>
<dbReference type="EMBL" id="JTJJ01000067">
    <property type="protein sequence ID" value="KHJ66805.1"/>
    <property type="molecule type" value="Genomic_DNA"/>
</dbReference>
<dbReference type="PROSITE" id="PS51257">
    <property type="entry name" value="PROKAR_LIPOPROTEIN"/>
    <property type="match status" value="1"/>
</dbReference>
<dbReference type="Proteomes" id="UP000030853">
    <property type="component" value="Unassembled WGS sequence"/>
</dbReference>
<dbReference type="OrthoDB" id="194242at2"/>
<name>A0A0B1R6T8_9GAMM</name>
<proteinExistence type="predicted"/>
<dbReference type="AlphaFoldDB" id="A0A0B1R6T8"/>
<comment type="caution">
    <text evidence="2">The sequence shown here is derived from an EMBL/GenBank/DDBJ whole genome shotgun (WGS) entry which is preliminary data.</text>
</comment>
<reference evidence="3 5" key="2">
    <citation type="submission" date="2017-11" db="EMBL/GenBank/DDBJ databases">
        <title>The genome sequence of Pantoea rodasii DSM 26611.</title>
        <authorList>
            <person name="Gao J."/>
            <person name="Mao X."/>
            <person name="Sun J."/>
        </authorList>
    </citation>
    <scope>NUCLEOTIDE SEQUENCE [LARGE SCALE GENOMIC DNA]</scope>
    <source>
        <strain evidence="3 5">DSM 26611</strain>
    </source>
</reference>
<feature type="chain" id="PRO_5014221051" description="Lipoprotein" evidence="1">
    <location>
        <begin position="21"/>
        <end position="140"/>
    </location>
</feature>